<dbReference type="Proteomes" id="UP000077266">
    <property type="component" value="Unassembled WGS sequence"/>
</dbReference>
<name>A0A165MDC7_EXIGL</name>
<feature type="region of interest" description="Disordered" evidence="6">
    <location>
        <begin position="1"/>
        <end position="33"/>
    </location>
</feature>
<dbReference type="GO" id="GO:0045292">
    <property type="term" value="P:mRNA cis splicing, via spliceosome"/>
    <property type="evidence" value="ECO:0007669"/>
    <property type="project" value="InterPro"/>
</dbReference>
<feature type="compositionally biased region" description="Basic residues" evidence="6">
    <location>
        <begin position="148"/>
        <end position="157"/>
    </location>
</feature>
<feature type="compositionally biased region" description="Polar residues" evidence="6">
    <location>
        <begin position="14"/>
        <end position="24"/>
    </location>
</feature>
<dbReference type="PANTHER" id="PTHR13288">
    <property type="entry name" value="SPLICING FACTOR 45 SPF45"/>
    <property type="match status" value="1"/>
</dbReference>
<dbReference type="PANTHER" id="PTHR13288:SF8">
    <property type="entry name" value="SPLICING FACTOR 45"/>
    <property type="match status" value="1"/>
</dbReference>
<feature type="region of interest" description="Disordered" evidence="6">
    <location>
        <begin position="189"/>
        <end position="212"/>
    </location>
</feature>
<feature type="compositionally biased region" description="Pro residues" evidence="6">
    <location>
        <begin position="349"/>
        <end position="358"/>
    </location>
</feature>
<dbReference type="FunFam" id="3.30.70.330:FF:000382">
    <property type="entry name" value="G-patch domain-containing protein"/>
    <property type="match status" value="1"/>
</dbReference>
<protein>
    <recommendedName>
        <fullName evidence="7">RNA recognition motif domain-containing protein</fullName>
    </recommendedName>
</protein>
<keyword evidence="5" id="KW-0539">Nucleus</keyword>
<dbReference type="InterPro" id="IPR003954">
    <property type="entry name" value="RRM_euk-type"/>
</dbReference>
<dbReference type="GO" id="GO:0003723">
    <property type="term" value="F:RNA binding"/>
    <property type="evidence" value="ECO:0007669"/>
    <property type="project" value="UniProtKB-KW"/>
</dbReference>
<dbReference type="SUPFAM" id="SSF54928">
    <property type="entry name" value="RNA-binding domain, RBD"/>
    <property type="match status" value="1"/>
</dbReference>
<feature type="region of interest" description="Disordered" evidence="6">
    <location>
        <begin position="110"/>
        <end position="129"/>
    </location>
</feature>
<evidence type="ECO:0000256" key="5">
    <source>
        <dbReference type="ARBA" id="ARBA00023242"/>
    </source>
</evidence>
<feature type="region of interest" description="Disordered" evidence="6">
    <location>
        <begin position="134"/>
        <end position="171"/>
    </location>
</feature>
<dbReference type="EMBL" id="KV425912">
    <property type="protein sequence ID" value="KZV99103.1"/>
    <property type="molecule type" value="Genomic_DNA"/>
</dbReference>
<organism evidence="8 9">
    <name type="scientific">Exidia glandulosa HHB12029</name>
    <dbReference type="NCBI Taxonomy" id="1314781"/>
    <lineage>
        <taxon>Eukaryota</taxon>
        <taxon>Fungi</taxon>
        <taxon>Dikarya</taxon>
        <taxon>Basidiomycota</taxon>
        <taxon>Agaricomycotina</taxon>
        <taxon>Agaricomycetes</taxon>
        <taxon>Auriculariales</taxon>
        <taxon>Exidiaceae</taxon>
        <taxon>Exidia</taxon>
    </lineage>
</organism>
<feature type="domain" description="RNA recognition motif" evidence="7">
    <location>
        <begin position="511"/>
        <end position="587"/>
    </location>
</feature>
<feature type="region of interest" description="Disordered" evidence="6">
    <location>
        <begin position="341"/>
        <end position="360"/>
    </location>
</feature>
<evidence type="ECO:0000256" key="1">
    <source>
        <dbReference type="ARBA" id="ARBA00004123"/>
    </source>
</evidence>
<keyword evidence="9" id="KW-1185">Reference proteome</keyword>
<reference evidence="8 9" key="1">
    <citation type="journal article" date="2016" name="Mol. Biol. Evol.">
        <title>Comparative Genomics of Early-Diverging Mushroom-Forming Fungi Provides Insights into the Origins of Lignocellulose Decay Capabilities.</title>
        <authorList>
            <person name="Nagy L.G."/>
            <person name="Riley R."/>
            <person name="Tritt A."/>
            <person name="Adam C."/>
            <person name="Daum C."/>
            <person name="Floudas D."/>
            <person name="Sun H."/>
            <person name="Yadav J.S."/>
            <person name="Pangilinan J."/>
            <person name="Larsson K.H."/>
            <person name="Matsuura K."/>
            <person name="Barry K."/>
            <person name="Labutti K."/>
            <person name="Kuo R."/>
            <person name="Ohm R.A."/>
            <person name="Bhattacharya S.S."/>
            <person name="Shirouzu T."/>
            <person name="Yoshinaga Y."/>
            <person name="Martin F.M."/>
            <person name="Grigoriev I.V."/>
            <person name="Hibbett D.S."/>
        </authorList>
    </citation>
    <scope>NUCLEOTIDE SEQUENCE [LARGE SCALE GENOMIC DNA]</scope>
    <source>
        <strain evidence="8 9">HHB12029</strain>
    </source>
</reference>
<evidence type="ECO:0000313" key="8">
    <source>
        <dbReference type="EMBL" id="KZV99103.1"/>
    </source>
</evidence>
<dbReference type="InterPro" id="IPR012677">
    <property type="entry name" value="Nucleotide-bd_a/b_plait_sf"/>
</dbReference>
<feature type="compositionally biased region" description="Low complexity" evidence="6">
    <location>
        <begin position="392"/>
        <end position="401"/>
    </location>
</feature>
<accession>A0A165MDC7</accession>
<proteinExistence type="predicted"/>
<keyword evidence="3" id="KW-0694">RNA-binding</keyword>
<evidence type="ECO:0000259" key="7">
    <source>
        <dbReference type="SMART" id="SM00361"/>
    </source>
</evidence>
<dbReference type="STRING" id="1314781.A0A165MDC7"/>
<evidence type="ECO:0000256" key="6">
    <source>
        <dbReference type="SAM" id="MobiDB-lite"/>
    </source>
</evidence>
<feature type="region of interest" description="Disordered" evidence="6">
    <location>
        <begin position="392"/>
        <end position="417"/>
    </location>
</feature>
<evidence type="ECO:0000256" key="3">
    <source>
        <dbReference type="ARBA" id="ARBA00022884"/>
    </source>
</evidence>
<keyword evidence="4" id="KW-0508">mRNA splicing</keyword>
<dbReference type="Gene3D" id="3.30.70.330">
    <property type="match status" value="1"/>
</dbReference>
<gene>
    <name evidence="8" type="ORF">EXIGLDRAFT_712472</name>
</gene>
<dbReference type="OrthoDB" id="5411533at2759"/>
<evidence type="ECO:0000313" key="9">
    <source>
        <dbReference type="Proteomes" id="UP000077266"/>
    </source>
</evidence>
<dbReference type="InterPro" id="IPR035979">
    <property type="entry name" value="RBD_domain_sf"/>
</dbReference>
<dbReference type="AlphaFoldDB" id="A0A165MDC7"/>
<comment type="subcellular location">
    <subcellularLocation>
        <location evidence="1">Nucleus</location>
    </subcellularLocation>
</comment>
<keyword evidence="2" id="KW-0507">mRNA processing</keyword>
<evidence type="ECO:0000256" key="2">
    <source>
        <dbReference type="ARBA" id="ARBA00022664"/>
    </source>
</evidence>
<dbReference type="GO" id="GO:0071011">
    <property type="term" value="C:precatalytic spliceosome"/>
    <property type="evidence" value="ECO:0007669"/>
    <property type="project" value="TreeGrafter"/>
</dbReference>
<evidence type="ECO:0000256" key="4">
    <source>
        <dbReference type="ARBA" id="ARBA00023187"/>
    </source>
</evidence>
<dbReference type="InParanoid" id="A0A165MDC7"/>
<dbReference type="SMART" id="SM00361">
    <property type="entry name" value="RRM_1"/>
    <property type="match status" value="1"/>
</dbReference>
<sequence length="604" mass="64121">MSRAGGLYGGLRFSNPTVAPSTASEPPPELAQPVVETKAVTVAAESAPVESASTSATTTATKPAAWSAALAFAPTRRAPAKPKPRTLPASAFIEAPPSAVVAAPPVLLEDTNNAPKTTMGWGKKVKPPSMVLDEDVNGFRATGGAGGKNKKNKKKKQRQEQQVYDPYEPYDPIKPNDYVEFKRFRAQELARRAHKRGRSEESDVENEDERERFYGGRPRHEEEDIPIVDAAPVVIDTTLTGDEAYARRLAMSQGRALPAPAPAPTPRSPSPPAAVLAPVDIETGDEVYAGRLGLGAATVSSAPLLNPRAPAFAPAVSTPIPMPMPPAVFATQAFPVDDAIPGLVTGGEPSPPPPPPPAVGVAGNAAVEAAKARAAAVAARLSKLAAQAAQAAEASGSGSAPLQEEEHEPEHRPDPHGFAARMMAKWGHIAGQGIGARPDEAIVVPLIVQQQQTQQPKGKGKDVDPDIYYQPQQQRGGKMGSGAKSAMGRIVNANENAGKEDIARFGRPSRVVCLTEMCEREDIDDEDLRGDIGDECAKFGAVERVLPYLCKDGSVRVFVLFGGEPAGWKCVRELDGRFFGGKTVRARYYPEARWKSGHLDVKLE</sequence>
<dbReference type="InterPro" id="IPR040052">
    <property type="entry name" value="RBM17"/>
</dbReference>
<dbReference type="CDD" id="cd12374">
    <property type="entry name" value="RRM_UHM_SPF45_PUF60"/>
    <property type="match status" value="1"/>
</dbReference>